<dbReference type="InParanoid" id="A0A2K2DAH7"/>
<organism evidence="3">
    <name type="scientific">Brachypodium distachyon</name>
    <name type="common">Purple false brome</name>
    <name type="synonym">Trachynia distachya</name>
    <dbReference type="NCBI Taxonomy" id="15368"/>
    <lineage>
        <taxon>Eukaryota</taxon>
        <taxon>Viridiplantae</taxon>
        <taxon>Streptophyta</taxon>
        <taxon>Embryophyta</taxon>
        <taxon>Tracheophyta</taxon>
        <taxon>Spermatophyta</taxon>
        <taxon>Magnoliopsida</taxon>
        <taxon>Liliopsida</taxon>
        <taxon>Poales</taxon>
        <taxon>Poaceae</taxon>
        <taxon>BOP clade</taxon>
        <taxon>Pooideae</taxon>
        <taxon>Stipodae</taxon>
        <taxon>Brachypodieae</taxon>
        <taxon>Brachypodium</taxon>
    </lineage>
</organism>
<accession>A0A2K2DAH7</accession>
<dbReference type="SUPFAM" id="SSF57756">
    <property type="entry name" value="Retrovirus zinc finger-like domains"/>
    <property type="match status" value="1"/>
</dbReference>
<dbReference type="Gramene" id="PNT71277">
    <property type="protein sequence ID" value="PNT71277"/>
    <property type="gene ID" value="BRADI_2g25616v3"/>
</dbReference>
<dbReference type="PANTHER" id="PTHR33075">
    <property type="entry name" value="OS02G0499800 PROTEIN"/>
    <property type="match status" value="1"/>
</dbReference>
<feature type="domain" description="DUF7597" evidence="2">
    <location>
        <begin position="333"/>
        <end position="398"/>
    </location>
</feature>
<dbReference type="Gene3D" id="4.10.60.10">
    <property type="entry name" value="Zinc finger, CCHC-type"/>
    <property type="match status" value="1"/>
</dbReference>
<keyword evidence="5" id="KW-1185">Reference proteome</keyword>
<reference evidence="3" key="2">
    <citation type="submission" date="2017-06" db="EMBL/GenBank/DDBJ databases">
        <title>WGS assembly of Brachypodium distachyon.</title>
        <authorList>
            <consortium name="The International Brachypodium Initiative"/>
            <person name="Lucas S."/>
            <person name="Harmon-Smith M."/>
            <person name="Lail K."/>
            <person name="Tice H."/>
            <person name="Grimwood J."/>
            <person name="Bruce D."/>
            <person name="Barry K."/>
            <person name="Shu S."/>
            <person name="Lindquist E."/>
            <person name="Wang M."/>
            <person name="Pitluck S."/>
            <person name="Vogel J.P."/>
            <person name="Garvin D.F."/>
            <person name="Mockler T.C."/>
            <person name="Schmutz J."/>
            <person name="Rokhsar D."/>
            <person name="Bevan M.W."/>
        </authorList>
    </citation>
    <scope>NUCLEOTIDE SEQUENCE</scope>
    <source>
        <strain evidence="3">Bd21</strain>
    </source>
</reference>
<dbReference type="STRING" id="15368.A0A2K2DAH7"/>
<dbReference type="PANTHER" id="PTHR33075:SF7">
    <property type="entry name" value="OS02G0303350 PROTEIN"/>
    <property type="match status" value="1"/>
</dbReference>
<evidence type="ECO:0000256" key="1">
    <source>
        <dbReference type="SAM" id="MobiDB-lite"/>
    </source>
</evidence>
<protein>
    <recommendedName>
        <fullName evidence="2">DUF7597 domain-containing protein</fullName>
    </recommendedName>
</protein>
<dbReference type="FunCoup" id="A0A2K2DAH7">
    <property type="interactions" value="324"/>
</dbReference>
<dbReference type="Pfam" id="PF24530">
    <property type="entry name" value="DUF7597"/>
    <property type="match status" value="1"/>
</dbReference>
<sequence>MKKSFVQVAKSGTDILTGANAIPVSRNSVFTRLDYQTSSEIHDLDESPPMSPRSRSKEIDLADAGYTDEDIETCKLDHIDKLKKKHQPAIPVNTVFQRLKFPANHVPPAMEKMTGMSFGGLNLKFEPSTDLAQSRPISEHSPRPSCTRCLQDGHFIANCPNPIHCRYSLIPGHIYRFCRKRQAQITQEHDSHFLKNQGFVFRPKFPGIPISHWKPGEIATWFRLTAKNEPAQGTPPTFTIFTQLGIFLSKKQGDPSPSSVSPSLSKLQTTIVEKLTTNDGGTAGAMANFPVDPAPFLPGRFDIIEVPGHPQQCRYHVIGNLLAKNEDVAIVTIDNLLAFLDGHLGIRVDYMQRSTLGHAIIRFTATSDKDWLVLHGPHLHNGIHYVFTEHNGGINWRAFAYNREVWLMLLNLPLDLWETAHVNVAVAKWGKLISWDKTVSNLTRAVIKVSHGNDFSGESWTVPVFILSQRLMGLEPPEEDVPPDNGIHHTPYQLCHFTKTMASMHLIRLMSRRLTMALIQHFLAPQPFLPEMNVNDAALQVPPVFQGNEDVDQHNVIVGRAIIPQFVHSVPEFPALHETDIHQPQMEKIHISDHLSFLTLVHLRWPLSVSLLLGQLKQVRDSPHPEPLRALVTRARKPPLVITEVRRSPRLADKYGGYKHKTCINKHCLACAAQAPKINHKIVRSLSERFGLVAGEFSSNAADPSKKIKKKNDDATPTKKQKKK</sequence>
<evidence type="ECO:0000313" key="5">
    <source>
        <dbReference type="Proteomes" id="UP000008810"/>
    </source>
</evidence>
<feature type="region of interest" description="Disordered" evidence="1">
    <location>
        <begin position="700"/>
        <end position="724"/>
    </location>
</feature>
<evidence type="ECO:0000313" key="4">
    <source>
        <dbReference type="EnsemblPlants" id="PNT71277"/>
    </source>
</evidence>
<dbReference type="EMBL" id="CM000881">
    <property type="protein sequence ID" value="PNT71277.1"/>
    <property type="molecule type" value="Genomic_DNA"/>
</dbReference>
<dbReference type="GO" id="GO:0003676">
    <property type="term" value="F:nucleic acid binding"/>
    <property type="evidence" value="ECO:0007669"/>
    <property type="project" value="InterPro"/>
</dbReference>
<dbReference type="Proteomes" id="UP000008810">
    <property type="component" value="Chromosome 2"/>
</dbReference>
<dbReference type="InterPro" id="IPR036875">
    <property type="entry name" value="Znf_CCHC_sf"/>
</dbReference>
<dbReference type="EnsemblPlants" id="PNT71277">
    <property type="protein sequence ID" value="PNT71277"/>
    <property type="gene ID" value="BRADI_2g25616v3"/>
</dbReference>
<proteinExistence type="predicted"/>
<reference evidence="4" key="3">
    <citation type="submission" date="2018-08" db="UniProtKB">
        <authorList>
            <consortium name="EnsemblPlants"/>
        </authorList>
    </citation>
    <scope>IDENTIFICATION</scope>
    <source>
        <strain evidence="4">cv. Bd21</strain>
    </source>
</reference>
<dbReference type="InterPro" id="IPR056018">
    <property type="entry name" value="DUF7597"/>
</dbReference>
<dbReference type="AlphaFoldDB" id="A0A2K2DAH7"/>
<name>A0A2K2DAH7_BRADI</name>
<evidence type="ECO:0000259" key="2">
    <source>
        <dbReference type="Pfam" id="PF24530"/>
    </source>
</evidence>
<reference evidence="3 4" key="1">
    <citation type="journal article" date="2010" name="Nature">
        <title>Genome sequencing and analysis of the model grass Brachypodium distachyon.</title>
        <authorList>
            <consortium name="International Brachypodium Initiative"/>
        </authorList>
    </citation>
    <scope>NUCLEOTIDE SEQUENCE [LARGE SCALE GENOMIC DNA]</scope>
    <source>
        <strain evidence="3 4">Bd21</strain>
    </source>
</reference>
<gene>
    <name evidence="3" type="ORF">BRADI_2g25616v3</name>
</gene>
<evidence type="ECO:0000313" key="3">
    <source>
        <dbReference type="EMBL" id="PNT71277.1"/>
    </source>
</evidence>
<dbReference type="GO" id="GO:0008270">
    <property type="term" value="F:zinc ion binding"/>
    <property type="evidence" value="ECO:0007669"/>
    <property type="project" value="InterPro"/>
</dbReference>